<dbReference type="AlphaFoldDB" id="A0A9N9K9Y5"/>
<keyword evidence="2" id="KW-1185">Reference proteome</keyword>
<organism evidence="1 2">
    <name type="scientific">Dentiscutata erythropus</name>
    <dbReference type="NCBI Taxonomy" id="1348616"/>
    <lineage>
        <taxon>Eukaryota</taxon>
        <taxon>Fungi</taxon>
        <taxon>Fungi incertae sedis</taxon>
        <taxon>Mucoromycota</taxon>
        <taxon>Glomeromycotina</taxon>
        <taxon>Glomeromycetes</taxon>
        <taxon>Diversisporales</taxon>
        <taxon>Gigasporaceae</taxon>
        <taxon>Dentiscutata</taxon>
    </lineage>
</organism>
<name>A0A9N9K9Y5_9GLOM</name>
<accession>A0A9N9K9Y5</accession>
<reference evidence="1" key="1">
    <citation type="submission" date="2021-06" db="EMBL/GenBank/DDBJ databases">
        <authorList>
            <person name="Kallberg Y."/>
            <person name="Tangrot J."/>
            <person name="Rosling A."/>
        </authorList>
    </citation>
    <scope>NUCLEOTIDE SEQUENCE</scope>
    <source>
        <strain evidence="1">MA453B</strain>
    </source>
</reference>
<dbReference type="Proteomes" id="UP000789405">
    <property type="component" value="Unassembled WGS sequence"/>
</dbReference>
<protein>
    <submittedName>
        <fullName evidence="1">10785_t:CDS:1</fullName>
    </submittedName>
</protein>
<comment type="caution">
    <text evidence="1">The sequence shown here is derived from an EMBL/GenBank/DDBJ whole genome shotgun (WGS) entry which is preliminary data.</text>
</comment>
<gene>
    <name evidence="1" type="ORF">DERYTH_LOCUS25952</name>
</gene>
<evidence type="ECO:0000313" key="2">
    <source>
        <dbReference type="Proteomes" id="UP000789405"/>
    </source>
</evidence>
<proteinExistence type="predicted"/>
<dbReference type="EMBL" id="CAJVPY010051229">
    <property type="protein sequence ID" value="CAG8814370.1"/>
    <property type="molecule type" value="Genomic_DNA"/>
</dbReference>
<evidence type="ECO:0000313" key="1">
    <source>
        <dbReference type="EMBL" id="CAG8814370.1"/>
    </source>
</evidence>
<feature type="non-terminal residue" evidence="1">
    <location>
        <position position="82"/>
    </location>
</feature>
<sequence>HNGIYGNEQADRLAYLGSKKTHVKEFNFPELLHDLSTMWEAMTNDVWSSIGGPASQINQCRTTEALKHAHNSQPHHKQLREQ</sequence>